<dbReference type="EC" id="1.5.3.1" evidence="1"/>
<keyword evidence="1" id="KW-0560">Oxidoreductase</keyword>
<comment type="caution">
    <text evidence="1">The sequence shown here is derived from an EMBL/GenBank/DDBJ whole genome shotgun (WGS) entry which is preliminary data.</text>
</comment>
<dbReference type="AlphaFoldDB" id="A0A840FP44"/>
<evidence type="ECO:0000313" key="2">
    <source>
        <dbReference type="Proteomes" id="UP000529795"/>
    </source>
</evidence>
<dbReference type="EMBL" id="JACIEV010000018">
    <property type="protein sequence ID" value="MBB4155658.1"/>
    <property type="molecule type" value="Genomic_DNA"/>
</dbReference>
<organism evidence="1 2">
    <name type="scientific">Sphingomonas jinjuensis</name>
    <dbReference type="NCBI Taxonomy" id="535907"/>
    <lineage>
        <taxon>Bacteria</taxon>
        <taxon>Pseudomonadati</taxon>
        <taxon>Pseudomonadota</taxon>
        <taxon>Alphaproteobacteria</taxon>
        <taxon>Sphingomonadales</taxon>
        <taxon>Sphingomonadaceae</taxon>
        <taxon>Sphingomonas</taxon>
    </lineage>
</organism>
<reference evidence="1 2" key="1">
    <citation type="submission" date="2020-08" db="EMBL/GenBank/DDBJ databases">
        <title>Genomic Encyclopedia of Type Strains, Phase IV (KMG-IV): sequencing the most valuable type-strain genomes for metagenomic binning, comparative biology and taxonomic classification.</title>
        <authorList>
            <person name="Goeker M."/>
        </authorList>
    </citation>
    <scope>NUCLEOTIDE SEQUENCE [LARGE SCALE GENOMIC DNA]</scope>
    <source>
        <strain evidence="1 2">YC6723</strain>
    </source>
</reference>
<dbReference type="Gene3D" id="3.30.1360.120">
    <property type="entry name" value="Probable tRNA modification gtpase trme, domain 1"/>
    <property type="match status" value="1"/>
</dbReference>
<gene>
    <name evidence="1" type="ORF">GGQ80_003583</name>
</gene>
<name>A0A840FP44_9SPHN</name>
<sequence>MSDLILTLGDTSASRAPDEAQLLLHGHPRDRAALSALAGFDLSDTMLASTAGSGWHALHLSPDEWLLVGPNGGRGDMAARFAEAPIVLSLVDISDRSVGIDLTGPLADDLLAGGCPLDLATLSPGGCTRTLFGKVTVLLWRRDDGWRMSHARSYDAYVVDLLCAVAEDLASP</sequence>
<protein>
    <submittedName>
        <fullName evidence="1">Sarcosine oxidase subunit gamma</fullName>
        <ecNumber evidence="1">1.5.3.1</ecNumber>
    </submittedName>
</protein>
<dbReference type="InterPro" id="IPR027266">
    <property type="entry name" value="TrmE/GcvT-like"/>
</dbReference>
<dbReference type="Gene3D" id="3.30.70.1520">
    <property type="entry name" value="Heterotetrameric sarcosine oxidase"/>
    <property type="match status" value="1"/>
</dbReference>
<dbReference type="RefSeq" id="WP_183987339.1">
    <property type="nucleotide sequence ID" value="NZ_JACIEV010000018.1"/>
</dbReference>
<keyword evidence="2" id="KW-1185">Reference proteome</keyword>
<dbReference type="Proteomes" id="UP000529795">
    <property type="component" value="Unassembled WGS sequence"/>
</dbReference>
<evidence type="ECO:0000313" key="1">
    <source>
        <dbReference type="EMBL" id="MBB4155658.1"/>
    </source>
</evidence>
<dbReference type="SUPFAM" id="SSF103025">
    <property type="entry name" value="Folate-binding domain"/>
    <property type="match status" value="1"/>
</dbReference>
<accession>A0A840FP44</accession>
<dbReference type="GO" id="GO:0008115">
    <property type="term" value="F:sarcosine oxidase activity"/>
    <property type="evidence" value="ECO:0007669"/>
    <property type="project" value="UniProtKB-EC"/>
</dbReference>
<proteinExistence type="predicted"/>